<gene>
    <name evidence="1" type="ORF">SDC9_133648</name>
</gene>
<reference evidence="1" key="1">
    <citation type="submission" date="2019-08" db="EMBL/GenBank/DDBJ databases">
        <authorList>
            <person name="Kucharzyk K."/>
            <person name="Murdoch R.W."/>
            <person name="Higgins S."/>
            <person name="Loffler F."/>
        </authorList>
    </citation>
    <scope>NUCLEOTIDE SEQUENCE</scope>
</reference>
<evidence type="ECO:0000313" key="1">
    <source>
        <dbReference type="EMBL" id="MPM86559.1"/>
    </source>
</evidence>
<dbReference type="AlphaFoldDB" id="A0A645DBH3"/>
<comment type="caution">
    <text evidence="1">The sequence shown here is derived from an EMBL/GenBank/DDBJ whole genome shotgun (WGS) entry which is preliminary data.</text>
</comment>
<proteinExistence type="predicted"/>
<dbReference type="EMBL" id="VSSQ01034564">
    <property type="protein sequence ID" value="MPM86559.1"/>
    <property type="molecule type" value="Genomic_DNA"/>
</dbReference>
<name>A0A645DBH3_9ZZZZ</name>
<sequence>MNATKHNDIGIGFGSLLCQCQTIANHIGYILYIAHLVVVCHDDGILFFFQSVDFRYKF</sequence>
<accession>A0A645DBH3</accession>
<organism evidence="1">
    <name type="scientific">bioreactor metagenome</name>
    <dbReference type="NCBI Taxonomy" id="1076179"/>
    <lineage>
        <taxon>unclassified sequences</taxon>
        <taxon>metagenomes</taxon>
        <taxon>ecological metagenomes</taxon>
    </lineage>
</organism>
<protein>
    <submittedName>
        <fullName evidence="1">Uncharacterized protein</fullName>
    </submittedName>
</protein>